<keyword evidence="1" id="KW-0238">DNA-binding</keyword>
<dbReference type="Gene3D" id="1.10.10.10">
    <property type="entry name" value="Winged helix-like DNA-binding domain superfamily/Winged helix DNA-binding domain"/>
    <property type="match status" value="1"/>
</dbReference>
<sequence length="175" mass="18230">MSDLSKTAAYTTFSRRGQKCSTRSSEAPMKLTSRARNAVAAMADMAAFGGDVPVPLSDIAVRQGLSLAFLEQIFGQLRKAGLVTSRRGAGGGYLLAQSSAEISVGAIVEAVDEEIRSTACVPGAATGCTGSSTRCLTHKLWHGLDREIETYLGGITLADIAAGAEAPLKERAEHA</sequence>
<dbReference type="NCBIfam" id="TIGR00738">
    <property type="entry name" value="rrf2_super"/>
    <property type="match status" value="1"/>
</dbReference>
<accession>A0A371RFI8</accession>
<dbReference type="GO" id="GO:0005829">
    <property type="term" value="C:cytosol"/>
    <property type="evidence" value="ECO:0007669"/>
    <property type="project" value="TreeGrafter"/>
</dbReference>
<dbReference type="PANTHER" id="PTHR33221:SF5">
    <property type="entry name" value="HTH-TYPE TRANSCRIPTIONAL REGULATOR ISCR"/>
    <property type="match status" value="1"/>
</dbReference>
<dbReference type="GO" id="GO:0003677">
    <property type="term" value="F:DNA binding"/>
    <property type="evidence" value="ECO:0007669"/>
    <property type="project" value="UniProtKB-KW"/>
</dbReference>
<dbReference type="PANTHER" id="PTHR33221">
    <property type="entry name" value="WINGED HELIX-TURN-HELIX TRANSCRIPTIONAL REGULATOR, RRF2 FAMILY"/>
    <property type="match status" value="1"/>
</dbReference>
<name>A0A371RFI8_9PROT</name>
<evidence type="ECO:0000256" key="1">
    <source>
        <dbReference type="ARBA" id="ARBA00023125"/>
    </source>
</evidence>
<keyword evidence="3" id="KW-1185">Reference proteome</keyword>
<dbReference type="PROSITE" id="PS51197">
    <property type="entry name" value="HTH_RRF2_2"/>
    <property type="match status" value="1"/>
</dbReference>
<dbReference type="EMBL" id="QUQO01000001">
    <property type="protein sequence ID" value="RFB04216.1"/>
    <property type="molecule type" value="Genomic_DNA"/>
</dbReference>
<evidence type="ECO:0000313" key="2">
    <source>
        <dbReference type="EMBL" id="RFB04216.1"/>
    </source>
</evidence>
<reference evidence="2 3" key="1">
    <citation type="submission" date="2018-08" db="EMBL/GenBank/DDBJ databases">
        <title>Parvularcula sp. SM1705, isolated from surface water of the South Sea China.</title>
        <authorList>
            <person name="Sun L."/>
        </authorList>
    </citation>
    <scope>NUCLEOTIDE SEQUENCE [LARGE SCALE GENOMIC DNA]</scope>
    <source>
        <strain evidence="2 3">SM1705</strain>
    </source>
</reference>
<dbReference type="GO" id="GO:0003700">
    <property type="term" value="F:DNA-binding transcription factor activity"/>
    <property type="evidence" value="ECO:0007669"/>
    <property type="project" value="TreeGrafter"/>
</dbReference>
<dbReference type="PROSITE" id="PS01332">
    <property type="entry name" value="HTH_RRF2_1"/>
    <property type="match status" value="1"/>
</dbReference>
<dbReference type="AlphaFoldDB" id="A0A371RFI8"/>
<dbReference type="InterPro" id="IPR036388">
    <property type="entry name" value="WH-like_DNA-bd_sf"/>
</dbReference>
<proteinExistence type="predicted"/>
<dbReference type="InterPro" id="IPR030489">
    <property type="entry name" value="TR_Rrf2-type_CS"/>
</dbReference>
<evidence type="ECO:0000313" key="3">
    <source>
        <dbReference type="Proteomes" id="UP000264589"/>
    </source>
</evidence>
<dbReference type="InterPro" id="IPR036390">
    <property type="entry name" value="WH_DNA-bd_sf"/>
</dbReference>
<dbReference type="FunCoup" id="A0A371RFI8">
    <property type="interactions" value="309"/>
</dbReference>
<organism evidence="2 3">
    <name type="scientific">Parvularcula marina</name>
    <dbReference type="NCBI Taxonomy" id="2292771"/>
    <lineage>
        <taxon>Bacteria</taxon>
        <taxon>Pseudomonadati</taxon>
        <taxon>Pseudomonadota</taxon>
        <taxon>Alphaproteobacteria</taxon>
        <taxon>Parvularculales</taxon>
        <taxon>Parvularculaceae</taxon>
        <taxon>Parvularcula</taxon>
    </lineage>
</organism>
<comment type="caution">
    <text evidence="2">The sequence shown here is derived from an EMBL/GenBank/DDBJ whole genome shotgun (WGS) entry which is preliminary data.</text>
</comment>
<dbReference type="SUPFAM" id="SSF46785">
    <property type="entry name" value="Winged helix' DNA-binding domain"/>
    <property type="match status" value="1"/>
</dbReference>
<dbReference type="Pfam" id="PF02082">
    <property type="entry name" value="Rrf2"/>
    <property type="match status" value="1"/>
</dbReference>
<gene>
    <name evidence="2" type="ORF">DX908_02305</name>
</gene>
<protein>
    <submittedName>
        <fullName evidence="2">Rrf2 family transcriptional regulator</fullName>
    </submittedName>
</protein>
<dbReference type="Proteomes" id="UP000264589">
    <property type="component" value="Unassembled WGS sequence"/>
</dbReference>
<dbReference type="InParanoid" id="A0A371RFI8"/>
<dbReference type="InterPro" id="IPR000944">
    <property type="entry name" value="Tscrpt_reg_Rrf2"/>
</dbReference>